<dbReference type="Proteomes" id="UP000626109">
    <property type="component" value="Unassembled WGS sequence"/>
</dbReference>
<dbReference type="EMBL" id="CAJNNW010026336">
    <property type="protein sequence ID" value="CAE8684604.1"/>
    <property type="molecule type" value="Genomic_DNA"/>
</dbReference>
<feature type="region of interest" description="Disordered" evidence="1">
    <location>
        <begin position="381"/>
        <end position="404"/>
    </location>
</feature>
<evidence type="ECO:0000256" key="1">
    <source>
        <dbReference type="SAM" id="MobiDB-lite"/>
    </source>
</evidence>
<reference evidence="2" key="1">
    <citation type="submission" date="2021-02" db="EMBL/GenBank/DDBJ databases">
        <authorList>
            <person name="Dougan E. K."/>
            <person name="Rhodes N."/>
            <person name="Thang M."/>
            <person name="Chan C."/>
        </authorList>
    </citation>
    <scope>NUCLEOTIDE SEQUENCE</scope>
</reference>
<organism evidence="2 3">
    <name type="scientific">Polarella glacialis</name>
    <name type="common">Dinoflagellate</name>
    <dbReference type="NCBI Taxonomy" id="89957"/>
    <lineage>
        <taxon>Eukaryota</taxon>
        <taxon>Sar</taxon>
        <taxon>Alveolata</taxon>
        <taxon>Dinophyceae</taxon>
        <taxon>Suessiales</taxon>
        <taxon>Suessiaceae</taxon>
        <taxon>Polarella</taxon>
    </lineage>
</organism>
<accession>A0A813JQM6</accession>
<comment type="caution">
    <text evidence="2">The sequence shown here is derived from an EMBL/GenBank/DDBJ whole genome shotgun (WGS) entry which is preliminary data.</text>
</comment>
<sequence length="404" mass="46082">MPMPIRVGFLVGKDTDLVEDPKYDLIGDASFLKDLPDMYRVDPESKEYLKSCPPGTKGFAHADVAIPWYIKKHFEDVEVDIIMPEDITQKRLASNLVNFVIGYDVINAVFEGKKRLDHVTKCFKTCGNIMPSWEVQDFIYIKSRYMQACMDSGVPMAPTVYAFQGKRSPARLLNDIKIRGWKTFVMKQSMMAFSLGFCKLTVEECDKNPKILQDYFKDYPDCPEYVVQEAIEGFTRNWEVRCFWFNGEFLYAIANRAAVSTEDGKEVIVTGDDIPTEFLENAKRIGREALKVLPQLTTPDGQPVPMTLIRTDIGCSDSQIYDKDYNWDPNSKTFFLNEIEYGGTTYFIRHLKADMIPKWAELYVAKSREIQQKMLEGKALGESVEPKSKKAKTAAAVMKKPAGK</sequence>
<evidence type="ECO:0000313" key="2">
    <source>
        <dbReference type="EMBL" id="CAE8684604.1"/>
    </source>
</evidence>
<proteinExistence type="predicted"/>
<evidence type="ECO:0000313" key="3">
    <source>
        <dbReference type="Proteomes" id="UP000626109"/>
    </source>
</evidence>
<name>A0A813JQM6_POLGL</name>
<gene>
    <name evidence="2" type="ORF">PGLA2088_LOCUS24017</name>
</gene>
<feature type="compositionally biased region" description="Low complexity" evidence="1">
    <location>
        <begin position="393"/>
        <end position="404"/>
    </location>
</feature>
<dbReference type="SUPFAM" id="SSF56059">
    <property type="entry name" value="Glutathione synthetase ATP-binding domain-like"/>
    <property type="match status" value="1"/>
</dbReference>
<dbReference type="AlphaFoldDB" id="A0A813JQM6"/>
<protein>
    <submittedName>
        <fullName evidence="2">Uncharacterized protein</fullName>
    </submittedName>
</protein>